<feature type="signal peptide" evidence="1">
    <location>
        <begin position="1"/>
        <end position="21"/>
    </location>
</feature>
<evidence type="ECO:0000256" key="1">
    <source>
        <dbReference type="SAM" id="SignalP"/>
    </source>
</evidence>
<dbReference type="AlphaFoldDB" id="A0A2P2QG44"/>
<proteinExistence type="predicted"/>
<dbReference type="EMBL" id="GGEC01085487">
    <property type="protein sequence ID" value="MBX65971.1"/>
    <property type="molecule type" value="Transcribed_RNA"/>
</dbReference>
<evidence type="ECO:0000313" key="2">
    <source>
        <dbReference type="EMBL" id="MBX65971.1"/>
    </source>
</evidence>
<feature type="chain" id="PRO_5015199815" evidence="1">
    <location>
        <begin position="22"/>
        <end position="50"/>
    </location>
</feature>
<keyword evidence="1" id="KW-0732">Signal</keyword>
<reference evidence="2" key="1">
    <citation type="submission" date="2018-02" db="EMBL/GenBank/DDBJ databases">
        <title>Rhizophora mucronata_Transcriptome.</title>
        <authorList>
            <person name="Meera S.P."/>
            <person name="Sreeshan A."/>
            <person name="Augustine A."/>
        </authorList>
    </citation>
    <scope>NUCLEOTIDE SEQUENCE</scope>
    <source>
        <tissue evidence="2">Leaf</tissue>
    </source>
</reference>
<name>A0A2P2QG44_RHIMU</name>
<protein>
    <submittedName>
        <fullName evidence="2">Uncharacterized protein</fullName>
    </submittedName>
</protein>
<sequence length="50" mass="5560">MASTHPSLVVIIFFLLGWGWGCSVYKTESGEHVYICTMLSGCKTFMEGIK</sequence>
<organism evidence="2">
    <name type="scientific">Rhizophora mucronata</name>
    <name type="common">Asiatic mangrove</name>
    <dbReference type="NCBI Taxonomy" id="61149"/>
    <lineage>
        <taxon>Eukaryota</taxon>
        <taxon>Viridiplantae</taxon>
        <taxon>Streptophyta</taxon>
        <taxon>Embryophyta</taxon>
        <taxon>Tracheophyta</taxon>
        <taxon>Spermatophyta</taxon>
        <taxon>Magnoliopsida</taxon>
        <taxon>eudicotyledons</taxon>
        <taxon>Gunneridae</taxon>
        <taxon>Pentapetalae</taxon>
        <taxon>rosids</taxon>
        <taxon>fabids</taxon>
        <taxon>Malpighiales</taxon>
        <taxon>Rhizophoraceae</taxon>
        <taxon>Rhizophora</taxon>
    </lineage>
</organism>
<accession>A0A2P2QG44</accession>